<evidence type="ECO:0000313" key="3">
    <source>
        <dbReference type="Proteomes" id="UP000288216"/>
    </source>
</evidence>
<organism evidence="2 3">
    <name type="scientific">Scyliorhinus torazame</name>
    <name type="common">Cloudy catshark</name>
    <name type="synonym">Catulus torazame</name>
    <dbReference type="NCBI Taxonomy" id="75743"/>
    <lineage>
        <taxon>Eukaryota</taxon>
        <taxon>Metazoa</taxon>
        <taxon>Chordata</taxon>
        <taxon>Craniata</taxon>
        <taxon>Vertebrata</taxon>
        <taxon>Chondrichthyes</taxon>
        <taxon>Elasmobranchii</taxon>
        <taxon>Galeomorphii</taxon>
        <taxon>Galeoidea</taxon>
        <taxon>Carcharhiniformes</taxon>
        <taxon>Scyliorhinidae</taxon>
        <taxon>Scyliorhinus</taxon>
    </lineage>
</organism>
<feature type="transmembrane region" description="Helical" evidence="1">
    <location>
        <begin position="24"/>
        <end position="44"/>
    </location>
</feature>
<keyword evidence="1" id="KW-1133">Transmembrane helix</keyword>
<dbReference type="Proteomes" id="UP000288216">
    <property type="component" value="Unassembled WGS sequence"/>
</dbReference>
<accession>A0A401NG78</accession>
<comment type="caution">
    <text evidence="2">The sequence shown here is derived from an EMBL/GenBank/DDBJ whole genome shotgun (WGS) entry which is preliminary data.</text>
</comment>
<keyword evidence="1" id="KW-0472">Membrane</keyword>
<evidence type="ECO:0000256" key="1">
    <source>
        <dbReference type="SAM" id="Phobius"/>
    </source>
</evidence>
<keyword evidence="3" id="KW-1185">Reference proteome</keyword>
<reference evidence="2 3" key="1">
    <citation type="journal article" date="2018" name="Nat. Ecol. Evol.">
        <title>Shark genomes provide insights into elasmobranch evolution and the origin of vertebrates.</title>
        <authorList>
            <person name="Hara Y"/>
            <person name="Yamaguchi K"/>
            <person name="Onimaru K"/>
            <person name="Kadota M"/>
            <person name="Koyanagi M"/>
            <person name="Keeley SD"/>
            <person name="Tatsumi K"/>
            <person name="Tanaka K"/>
            <person name="Motone F"/>
            <person name="Kageyama Y"/>
            <person name="Nozu R"/>
            <person name="Adachi N"/>
            <person name="Nishimura O"/>
            <person name="Nakagawa R"/>
            <person name="Tanegashima C"/>
            <person name="Kiyatake I"/>
            <person name="Matsumoto R"/>
            <person name="Murakumo K"/>
            <person name="Nishida K"/>
            <person name="Terakita A"/>
            <person name="Kuratani S"/>
            <person name="Sato K"/>
            <person name="Hyodo S Kuraku.S."/>
        </authorList>
    </citation>
    <scope>NUCLEOTIDE SEQUENCE [LARGE SCALE GENOMIC DNA]</scope>
</reference>
<gene>
    <name evidence="2" type="ORF">scyTo_0012582</name>
</gene>
<evidence type="ECO:0000313" key="2">
    <source>
        <dbReference type="EMBL" id="GCB59764.1"/>
    </source>
</evidence>
<dbReference type="AlphaFoldDB" id="A0A401NG78"/>
<name>A0A401NG78_SCYTO</name>
<keyword evidence="1" id="KW-0812">Transmembrane</keyword>
<proteinExistence type="predicted"/>
<protein>
    <submittedName>
        <fullName evidence="2">Uncharacterized protein</fullName>
    </submittedName>
</protein>
<sequence>MSDGVVPNEENAAATDFESTSASILIFCTLGIICILQDSLSLILSPKAFTSFQEQLAGQLGAGERESRDIENSAGD</sequence>
<dbReference type="EMBL" id="BFAA01006108">
    <property type="protein sequence ID" value="GCB59764.1"/>
    <property type="molecule type" value="Genomic_DNA"/>
</dbReference>